<proteinExistence type="predicted"/>
<evidence type="ECO:0000313" key="2">
    <source>
        <dbReference type="Proteomes" id="UP000824533"/>
    </source>
</evidence>
<dbReference type="Proteomes" id="UP000824533">
    <property type="component" value="Linkage Group LG27"/>
</dbReference>
<reference evidence="1 2" key="1">
    <citation type="journal article" date="2021" name="Front. Genet.">
        <title>Chromosome-Level Genome Assembly Reveals Significant Gene Expansion in the Toll and IMD Signaling Pathways of Dendrolimus kikuchii.</title>
        <authorList>
            <person name="Zhou J."/>
            <person name="Wu P."/>
            <person name="Xiong Z."/>
            <person name="Liu N."/>
            <person name="Zhao N."/>
            <person name="Ji M."/>
            <person name="Qiu Y."/>
            <person name="Yang B."/>
        </authorList>
    </citation>
    <scope>NUCLEOTIDE SEQUENCE [LARGE SCALE GENOMIC DNA]</scope>
    <source>
        <strain evidence="1">Ann1</strain>
    </source>
</reference>
<sequence length="388" mass="43204">MTKTELNKMLFALTVLVAAATAQGAQTADDMTIGRFGSPPAETQTVSESRKTRSREGDDDACKCVPYYLCRDNDHSVPDRNFLSFEQNPCEETVEVCCKNPDSTVPKVVRETEDLKGCGYRFPNGVDYIPNLDNEQNSDNSNFGEFPWVVAFLETSNGSYVGSGAIIHPEVIVTAAHVISSYKDSPGNLKIRAGEWDFKTTMETYPHQEREAQQIKIHPDFHRRNLRNDIALIQLSEPLKFENHVNTICLPEQDESFDQSSGCLQTGWPRTSFNDSTPGIMNKVEMHMIPHSRCNDQLKMTRLSPLYMLHSSFVCSGGDDANICKLCGGAPLVCPSGGADRYKLVGLIAWSIGCNLIETPGMSVAVSNFRTWIDSQIKEWGYNNSSYI</sequence>
<name>A0ACC1CG39_9NEOP</name>
<dbReference type="EMBL" id="CM034413">
    <property type="protein sequence ID" value="KAJ0170407.1"/>
    <property type="molecule type" value="Genomic_DNA"/>
</dbReference>
<organism evidence="1 2">
    <name type="scientific">Dendrolimus kikuchii</name>
    <dbReference type="NCBI Taxonomy" id="765133"/>
    <lineage>
        <taxon>Eukaryota</taxon>
        <taxon>Metazoa</taxon>
        <taxon>Ecdysozoa</taxon>
        <taxon>Arthropoda</taxon>
        <taxon>Hexapoda</taxon>
        <taxon>Insecta</taxon>
        <taxon>Pterygota</taxon>
        <taxon>Neoptera</taxon>
        <taxon>Endopterygota</taxon>
        <taxon>Lepidoptera</taxon>
        <taxon>Glossata</taxon>
        <taxon>Ditrysia</taxon>
        <taxon>Bombycoidea</taxon>
        <taxon>Lasiocampidae</taxon>
        <taxon>Dendrolimus</taxon>
    </lineage>
</organism>
<gene>
    <name evidence="1" type="ORF">K1T71_013778</name>
</gene>
<protein>
    <submittedName>
        <fullName evidence="1">Uncharacterized protein</fullName>
    </submittedName>
</protein>
<evidence type="ECO:0000313" key="1">
    <source>
        <dbReference type="EMBL" id="KAJ0170407.1"/>
    </source>
</evidence>
<accession>A0ACC1CG39</accession>
<comment type="caution">
    <text evidence="1">The sequence shown here is derived from an EMBL/GenBank/DDBJ whole genome shotgun (WGS) entry which is preliminary data.</text>
</comment>
<keyword evidence="2" id="KW-1185">Reference proteome</keyword>